<dbReference type="AlphaFoldDB" id="A0A2M7H300"/>
<sequence>MAIKKSFSKTCDCKDMSLGVIATALVLFVLIYGWVALVGPEVLSGDNEGQQWSTLLEVDAGVPQAVFLTNGQVYFGNITGASSDVLKMENVHYLQANNTDTATTDESGDEEGDVSDATDTGLSLIELGTTEVHSPTNLLMVQRDQILYWENLTPDSEVTKAMQ</sequence>
<accession>A0A2M7H300</accession>
<comment type="caution">
    <text evidence="2">The sequence shown here is derived from an EMBL/GenBank/DDBJ whole genome shotgun (WGS) entry which is preliminary data.</text>
</comment>
<evidence type="ECO:0000313" key="2">
    <source>
        <dbReference type="EMBL" id="PIW36612.1"/>
    </source>
</evidence>
<name>A0A2M7H300_9BACT</name>
<keyword evidence="1" id="KW-0472">Membrane</keyword>
<evidence type="ECO:0000313" key="3">
    <source>
        <dbReference type="Proteomes" id="UP000230292"/>
    </source>
</evidence>
<proteinExistence type="predicted"/>
<reference evidence="2 3" key="1">
    <citation type="submission" date="2017-09" db="EMBL/GenBank/DDBJ databases">
        <title>Depth-based differentiation of microbial function through sediment-hosted aquifers and enrichment of novel symbionts in the deep terrestrial subsurface.</title>
        <authorList>
            <person name="Probst A.J."/>
            <person name="Ladd B."/>
            <person name="Jarett J.K."/>
            <person name="Geller-Mcgrath D.E."/>
            <person name="Sieber C.M."/>
            <person name="Emerson J.B."/>
            <person name="Anantharaman K."/>
            <person name="Thomas B.C."/>
            <person name="Malmstrom R."/>
            <person name="Stieglmeier M."/>
            <person name="Klingl A."/>
            <person name="Woyke T."/>
            <person name="Ryan C.M."/>
            <person name="Banfield J.F."/>
        </authorList>
    </citation>
    <scope>NUCLEOTIDE SEQUENCE [LARGE SCALE GENOMIC DNA]</scope>
    <source>
        <strain evidence="2">CG15_BIG_FIL_POST_REV_8_21_14_020_45_12</strain>
    </source>
</reference>
<evidence type="ECO:0000256" key="1">
    <source>
        <dbReference type="SAM" id="Phobius"/>
    </source>
</evidence>
<keyword evidence="1" id="KW-0812">Transmembrane</keyword>
<dbReference type="Proteomes" id="UP000230292">
    <property type="component" value="Unassembled WGS sequence"/>
</dbReference>
<keyword evidence="1" id="KW-1133">Transmembrane helix</keyword>
<dbReference type="EMBL" id="PFGC01000045">
    <property type="protein sequence ID" value="PIW36612.1"/>
    <property type="molecule type" value="Genomic_DNA"/>
</dbReference>
<feature type="transmembrane region" description="Helical" evidence="1">
    <location>
        <begin position="16"/>
        <end position="37"/>
    </location>
</feature>
<protein>
    <submittedName>
        <fullName evidence="2">Uncharacterized protein</fullName>
    </submittedName>
</protein>
<organism evidence="2 3">
    <name type="scientific">Candidatus Kerfeldbacteria bacterium CG15_BIG_FIL_POST_REV_8_21_14_020_45_12</name>
    <dbReference type="NCBI Taxonomy" id="2014247"/>
    <lineage>
        <taxon>Bacteria</taxon>
        <taxon>Candidatus Kerfeldiibacteriota</taxon>
    </lineage>
</organism>
<gene>
    <name evidence="2" type="ORF">COW24_04355</name>
</gene>